<dbReference type="AlphaFoldDB" id="M5EIQ8"/>
<name>M5EIQ8_9HYPH</name>
<feature type="signal peptide" evidence="1">
    <location>
        <begin position="1"/>
        <end position="27"/>
    </location>
</feature>
<dbReference type="RefSeq" id="WP_008873126.1">
    <property type="nucleotide sequence ID" value="NZ_CAUM01000026.1"/>
</dbReference>
<sequence>MRKSLIFTLMFAAQTGLSVLGANHASAMTLGKMMAPAARDGIVMVLCKYGTPHCVNPNPGPKAPTVNTTTFPDDGWIDPDCQYYSGLCDFPNEDWFGFPQMVIPPK</sequence>
<evidence type="ECO:0000256" key="1">
    <source>
        <dbReference type="SAM" id="SignalP"/>
    </source>
</evidence>
<evidence type="ECO:0000313" key="2">
    <source>
        <dbReference type="EMBL" id="CCV04145.1"/>
    </source>
</evidence>
<feature type="chain" id="PRO_5004066121" evidence="1">
    <location>
        <begin position="28"/>
        <end position="106"/>
    </location>
</feature>
<proteinExistence type="predicted"/>
<dbReference type="Proteomes" id="UP000012062">
    <property type="component" value="Unassembled WGS sequence"/>
</dbReference>
<dbReference type="STRING" id="1297569.MESS2_1210014"/>
<accession>M5EIQ8</accession>
<keyword evidence="3" id="KW-1185">Reference proteome</keyword>
<gene>
    <name evidence="2" type="ORF">MESS2_1210014</name>
</gene>
<organism evidence="2 3">
    <name type="scientific">Mesorhizobium metallidurans STM 2683</name>
    <dbReference type="NCBI Taxonomy" id="1297569"/>
    <lineage>
        <taxon>Bacteria</taxon>
        <taxon>Pseudomonadati</taxon>
        <taxon>Pseudomonadota</taxon>
        <taxon>Alphaproteobacteria</taxon>
        <taxon>Hyphomicrobiales</taxon>
        <taxon>Phyllobacteriaceae</taxon>
        <taxon>Mesorhizobium</taxon>
    </lineage>
</organism>
<keyword evidence="1" id="KW-0732">Signal</keyword>
<evidence type="ECO:0000313" key="3">
    <source>
        <dbReference type="Proteomes" id="UP000012062"/>
    </source>
</evidence>
<comment type="caution">
    <text evidence="2">The sequence shown here is derived from an EMBL/GenBank/DDBJ whole genome shotgun (WGS) entry which is preliminary data.</text>
</comment>
<dbReference type="OrthoDB" id="9864595at2"/>
<dbReference type="EMBL" id="CAUM01000026">
    <property type="protein sequence ID" value="CCV04145.1"/>
    <property type="molecule type" value="Genomic_DNA"/>
</dbReference>
<protein>
    <submittedName>
        <fullName evidence="2">Uncharacterized protein</fullName>
    </submittedName>
</protein>
<reference evidence="2 3" key="1">
    <citation type="submission" date="2013-02" db="EMBL/GenBank/DDBJ databases">
        <authorList>
            <person name="Genoscope - CEA"/>
        </authorList>
    </citation>
    <scope>NUCLEOTIDE SEQUENCE [LARGE SCALE GENOMIC DNA]</scope>
    <source>
        <strain evidence="2 3">STM 2683</strain>
    </source>
</reference>